<comment type="caution">
    <text evidence="1">The sequence shown here is derived from an EMBL/GenBank/DDBJ whole genome shotgun (WGS) entry which is preliminary data.</text>
</comment>
<dbReference type="RefSeq" id="WP_305012325.1">
    <property type="nucleotide sequence ID" value="NZ_JAUQSX010000007.1"/>
</dbReference>
<dbReference type="Proteomes" id="UP001167796">
    <property type="component" value="Unassembled WGS sequence"/>
</dbReference>
<sequence length="111" mass="11731">MASRIPLCVITGEEQEIPVGDIIPLNYLNIKTARVSTGSILTTVIAPITVTWPTPFLDTNYTVSATCLASGINLLEVQSMTSLTPSSVTFSVKNLSLSTVSGSLHVVAVHD</sequence>
<protein>
    <recommendedName>
        <fullName evidence="3">Ig-like domain-containing protein</fullName>
    </recommendedName>
</protein>
<evidence type="ECO:0008006" key="3">
    <source>
        <dbReference type="Google" id="ProtNLM"/>
    </source>
</evidence>
<name>A0ABT9ACR4_9BACT</name>
<accession>A0ABT9ACR4</accession>
<evidence type="ECO:0000313" key="2">
    <source>
        <dbReference type="Proteomes" id="UP001167796"/>
    </source>
</evidence>
<evidence type="ECO:0000313" key="1">
    <source>
        <dbReference type="EMBL" id="MDO7847647.1"/>
    </source>
</evidence>
<reference evidence="1" key="1">
    <citation type="submission" date="2023-07" db="EMBL/GenBank/DDBJ databases">
        <authorList>
            <person name="Kim M.K."/>
        </authorList>
    </citation>
    <scope>NUCLEOTIDE SEQUENCE</scope>
    <source>
        <strain evidence="1">M29</strain>
    </source>
</reference>
<gene>
    <name evidence="1" type="ORF">Q5H92_14860</name>
</gene>
<organism evidence="1 2">
    <name type="scientific">Hymenobacter mellowenesis</name>
    <dbReference type="NCBI Taxonomy" id="3063995"/>
    <lineage>
        <taxon>Bacteria</taxon>
        <taxon>Pseudomonadati</taxon>
        <taxon>Bacteroidota</taxon>
        <taxon>Cytophagia</taxon>
        <taxon>Cytophagales</taxon>
        <taxon>Hymenobacteraceae</taxon>
        <taxon>Hymenobacter</taxon>
    </lineage>
</organism>
<dbReference type="EMBL" id="JAUQSX010000007">
    <property type="protein sequence ID" value="MDO7847647.1"/>
    <property type="molecule type" value="Genomic_DNA"/>
</dbReference>
<proteinExistence type="predicted"/>
<keyword evidence="2" id="KW-1185">Reference proteome</keyword>